<dbReference type="STRING" id="1213857.A0A484FMU2"/>
<dbReference type="PANTHER" id="PTHR10366:SF564">
    <property type="entry name" value="STEROL-4-ALPHA-CARBOXYLATE 3-DEHYDROGENASE, DECARBOXYLATING"/>
    <property type="match status" value="1"/>
</dbReference>
<dbReference type="Gene3D" id="3.40.50.720">
    <property type="entry name" value="NAD(P)-binding Rossmann-like Domain"/>
    <property type="match status" value="1"/>
</dbReference>
<dbReference type="AlphaFoldDB" id="A0A484FMU2"/>
<sequence length="394" mass="41896">MSTKGLALVTGANGFIGARTVEAFLEAGFSVRAATRSASSAAGLLAALPQYAKTDQLSTVQVPDITVAGAFDEAVRDVSAVAHLASAVSLSNTNVDYVINSAVKGTASILASALAQPTIKSFVFMSSIVAVRGRGEKYIGRTVSEADWNDEAEEALAQAGSNAAGHQIYVVSKVKAERAFWEFRKANADKIGFSMTAVNPVWVAGPPLILPEDPEKLSDTAIIAYRIMAGQEVSPAGPGNGTHVDVRDVARLVIFAAEHRHAADGERFIAGGNGNYANVQAYADVLRREYPERRGVILKGKPGEGYNADYSEPVAARGVDASKAVKATGQDWIPFERMLLDAAKAYESTSNVIRNISQEMRYTPRGVNDSSAYRRAADGPRCLGHPWPDPNPID</sequence>
<comment type="similarity">
    <text evidence="2">Belongs to the NAD(P)-dependent epimerase/dehydratase family. Dihydroflavonol-4-reductase subfamily.</text>
</comment>
<gene>
    <name evidence="5" type="ORF">Cob_v007774</name>
</gene>
<dbReference type="GO" id="GO:0016616">
    <property type="term" value="F:oxidoreductase activity, acting on the CH-OH group of donors, NAD or NADP as acceptor"/>
    <property type="evidence" value="ECO:0007669"/>
    <property type="project" value="TreeGrafter"/>
</dbReference>
<evidence type="ECO:0000256" key="1">
    <source>
        <dbReference type="ARBA" id="ARBA00023002"/>
    </source>
</evidence>
<evidence type="ECO:0000313" key="6">
    <source>
        <dbReference type="Proteomes" id="UP000014480"/>
    </source>
</evidence>
<protein>
    <submittedName>
        <fullName evidence="5">Uncharacterized oxidoreductase</fullName>
    </submittedName>
</protein>
<dbReference type="SUPFAM" id="SSF51735">
    <property type="entry name" value="NAD(P)-binding Rossmann-fold domains"/>
    <property type="match status" value="1"/>
</dbReference>
<keyword evidence="1" id="KW-0560">Oxidoreductase</keyword>
<name>A0A484FMU2_COLOR</name>
<organism evidence="5 6">
    <name type="scientific">Colletotrichum orbiculare (strain 104-T / ATCC 96160 / CBS 514.97 / LARS 414 / MAFF 240422)</name>
    <name type="common">Cucumber anthracnose fungus</name>
    <name type="synonym">Colletotrichum lagenarium</name>
    <dbReference type="NCBI Taxonomy" id="1213857"/>
    <lineage>
        <taxon>Eukaryota</taxon>
        <taxon>Fungi</taxon>
        <taxon>Dikarya</taxon>
        <taxon>Ascomycota</taxon>
        <taxon>Pezizomycotina</taxon>
        <taxon>Sordariomycetes</taxon>
        <taxon>Hypocreomycetidae</taxon>
        <taxon>Glomerellales</taxon>
        <taxon>Glomerellaceae</taxon>
        <taxon>Colletotrichum</taxon>
        <taxon>Colletotrichum orbiculare species complex</taxon>
    </lineage>
</organism>
<dbReference type="InterPro" id="IPR001509">
    <property type="entry name" value="Epimerase_deHydtase"/>
</dbReference>
<dbReference type="Proteomes" id="UP000014480">
    <property type="component" value="Unassembled WGS sequence"/>
</dbReference>
<dbReference type="InterPro" id="IPR050425">
    <property type="entry name" value="NAD(P)_dehydrat-like"/>
</dbReference>
<reference evidence="6" key="1">
    <citation type="journal article" date="2013" name="New Phytol.">
        <title>Comparative genomic and transcriptomic analyses reveal the hemibiotrophic stage shift of Colletotrichum fungi.</title>
        <authorList>
            <person name="Gan P."/>
            <person name="Ikeda K."/>
            <person name="Irieda H."/>
            <person name="Narusaka M."/>
            <person name="O'Connell R.J."/>
            <person name="Narusaka Y."/>
            <person name="Takano Y."/>
            <person name="Kubo Y."/>
            <person name="Shirasu K."/>
        </authorList>
    </citation>
    <scope>NUCLEOTIDE SEQUENCE [LARGE SCALE GENOMIC DNA]</scope>
    <source>
        <strain evidence="6">104-T / ATCC 96160 / CBS 514.97 / LARS 414 / MAFF 240422</strain>
    </source>
</reference>
<dbReference type="OrthoDB" id="2735536at2759"/>
<keyword evidence="6" id="KW-1185">Reference proteome</keyword>
<reference evidence="6" key="2">
    <citation type="journal article" date="2019" name="Mol. Plant Microbe Interact.">
        <title>Genome sequence resources for four phytopathogenic fungi from the Colletotrichum orbiculare species complex.</title>
        <authorList>
            <person name="Gan P."/>
            <person name="Tsushima A."/>
            <person name="Narusaka M."/>
            <person name="Narusaka Y."/>
            <person name="Takano Y."/>
            <person name="Kubo Y."/>
            <person name="Shirasu K."/>
        </authorList>
    </citation>
    <scope>GENOME REANNOTATION</scope>
    <source>
        <strain evidence="6">104-T / ATCC 96160 / CBS 514.97 / LARS 414 / MAFF 240422</strain>
    </source>
</reference>
<feature type="domain" description="NAD-dependent epimerase/dehydratase" evidence="4">
    <location>
        <begin position="7"/>
        <end position="269"/>
    </location>
</feature>
<feature type="region of interest" description="Disordered" evidence="3">
    <location>
        <begin position="367"/>
        <end position="394"/>
    </location>
</feature>
<evidence type="ECO:0000256" key="3">
    <source>
        <dbReference type="SAM" id="MobiDB-lite"/>
    </source>
</evidence>
<evidence type="ECO:0000259" key="4">
    <source>
        <dbReference type="Pfam" id="PF01370"/>
    </source>
</evidence>
<evidence type="ECO:0000256" key="2">
    <source>
        <dbReference type="ARBA" id="ARBA00023445"/>
    </source>
</evidence>
<evidence type="ECO:0000313" key="5">
    <source>
        <dbReference type="EMBL" id="TDZ19342.1"/>
    </source>
</evidence>
<accession>A0A484FMU2</accession>
<comment type="caution">
    <text evidence="5">The sequence shown here is derived from an EMBL/GenBank/DDBJ whole genome shotgun (WGS) entry which is preliminary data.</text>
</comment>
<dbReference type="Pfam" id="PF01370">
    <property type="entry name" value="Epimerase"/>
    <property type="match status" value="1"/>
</dbReference>
<dbReference type="EMBL" id="AMCV02000020">
    <property type="protein sequence ID" value="TDZ19342.1"/>
    <property type="molecule type" value="Genomic_DNA"/>
</dbReference>
<dbReference type="PANTHER" id="PTHR10366">
    <property type="entry name" value="NAD DEPENDENT EPIMERASE/DEHYDRATASE"/>
    <property type="match status" value="1"/>
</dbReference>
<dbReference type="InterPro" id="IPR036291">
    <property type="entry name" value="NAD(P)-bd_dom_sf"/>
</dbReference>
<proteinExistence type="inferred from homology"/>